<gene>
    <name evidence="2" type="ORF">RB653_004241</name>
</gene>
<dbReference type="AlphaFoldDB" id="A0AAN7U712"/>
<dbReference type="EMBL" id="JAVFKY010000001">
    <property type="protein sequence ID" value="KAK5582656.1"/>
    <property type="molecule type" value="Genomic_DNA"/>
</dbReference>
<feature type="region of interest" description="Disordered" evidence="1">
    <location>
        <begin position="289"/>
        <end position="344"/>
    </location>
</feature>
<name>A0AAN7U712_9MYCE</name>
<feature type="compositionally biased region" description="Low complexity" evidence="1">
    <location>
        <begin position="302"/>
        <end position="317"/>
    </location>
</feature>
<keyword evidence="3" id="KW-1185">Reference proteome</keyword>
<organism evidence="2 3">
    <name type="scientific">Dictyostelium firmibasis</name>
    <dbReference type="NCBI Taxonomy" id="79012"/>
    <lineage>
        <taxon>Eukaryota</taxon>
        <taxon>Amoebozoa</taxon>
        <taxon>Evosea</taxon>
        <taxon>Eumycetozoa</taxon>
        <taxon>Dictyostelia</taxon>
        <taxon>Dictyosteliales</taxon>
        <taxon>Dictyosteliaceae</taxon>
        <taxon>Dictyostelium</taxon>
    </lineage>
</organism>
<reference evidence="2 3" key="1">
    <citation type="submission" date="2023-11" db="EMBL/GenBank/DDBJ databases">
        <title>Dfirmibasis_genome.</title>
        <authorList>
            <person name="Edelbroek B."/>
            <person name="Kjellin J."/>
            <person name="Jerlstrom-Hultqvist J."/>
            <person name="Soderbom F."/>
        </authorList>
    </citation>
    <scope>NUCLEOTIDE SEQUENCE [LARGE SCALE GENOMIC DNA]</scope>
    <source>
        <strain evidence="2 3">TNS-C-14</strain>
    </source>
</reference>
<feature type="region of interest" description="Disordered" evidence="1">
    <location>
        <begin position="394"/>
        <end position="440"/>
    </location>
</feature>
<protein>
    <submittedName>
        <fullName evidence="2">Uncharacterized protein</fullName>
    </submittedName>
</protein>
<evidence type="ECO:0000256" key="1">
    <source>
        <dbReference type="SAM" id="MobiDB-lite"/>
    </source>
</evidence>
<accession>A0AAN7U712</accession>
<dbReference type="Proteomes" id="UP001344447">
    <property type="component" value="Unassembled WGS sequence"/>
</dbReference>
<sequence length="708" mass="83964">MSKIKSIKIFKVEDVGGEKTELVWVNGQLVDSSSKVYLLKLSNPIRGNDTKKIQINDASSTVISQAKEIFREYVKKVTNNGKIKLKNFQCGDCDCEICLNEPPVIIKDKKEIPRTASTWIDYVRISLFCINKQHKLRNDSKEQQCREKIENKNKDNEDNDNVCGGHFENGKDYFVSAKDLFDFMRAHKGLLELEKAFETYQPREIRQCISQSMHYNPNLFKSGKDYLGAGFWTLVDVDDDPWYDIDIPDDIPTQRMVNGKLMSMCLAQTQKGYCQKVGVCPHHQKWNKSMATSDSESDDDNNNSNNKNKFKGKSNNTKKNENKQEKKEIEKGGENEKKVNKRQECEEYEIEEYENDHTPNKKQITVRNKKIKDKNDIELISEKGFSQLKLIEKKKEGENEDKMCEEDEYEEVEEEEKEEEYQQYEQEEEEEEEEKENDEYVEGEYYEPNDYGEYQDDQAIQIYNIDNDDDEDEEFEYEEKVEDIGDGELIDDFYYYNSDYGDYNDDNSFNFDMESLGRKCKNLEPYKLEREIMKSFSFTSILNRMLIDSEGQIPTEIPKELQLLPREYTRFMILKFLDNDMKVDDIKYVSLQAPTLITEFWHYHIVHTEKYREFCRLLKTKIHCYPNINFEPLPFQRKRYERTLELYREHFIRDKKNYDSIFTFTKKSKKKTIGVNDDHQNSKINFLPPHIWPLDLFTSNENSEIVSI</sequence>
<evidence type="ECO:0000313" key="2">
    <source>
        <dbReference type="EMBL" id="KAK5582656.1"/>
    </source>
</evidence>
<feature type="compositionally biased region" description="Acidic residues" evidence="1">
    <location>
        <begin position="403"/>
        <end position="440"/>
    </location>
</feature>
<evidence type="ECO:0000313" key="3">
    <source>
        <dbReference type="Proteomes" id="UP001344447"/>
    </source>
</evidence>
<proteinExistence type="predicted"/>
<comment type="caution">
    <text evidence="2">The sequence shown here is derived from an EMBL/GenBank/DDBJ whole genome shotgun (WGS) entry which is preliminary data.</text>
</comment>
<feature type="compositionally biased region" description="Basic and acidic residues" evidence="1">
    <location>
        <begin position="318"/>
        <end position="344"/>
    </location>
</feature>